<keyword evidence="3" id="KW-1185">Reference proteome</keyword>
<evidence type="ECO:0000313" key="2">
    <source>
        <dbReference type="EMBL" id="EGI61535.1"/>
    </source>
</evidence>
<reference evidence="2" key="1">
    <citation type="submission" date="2011-02" db="EMBL/GenBank/DDBJ databases">
        <title>The genome of the leaf-cutting ant Acromyrmex echinatior suggests key adaptations to social evolution and fungus farming.</title>
        <authorList>
            <person name="Nygaard S."/>
            <person name="Zhang G."/>
        </authorList>
    </citation>
    <scope>NUCLEOTIDE SEQUENCE</scope>
</reference>
<evidence type="ECO:0000256" key="1">
    <source>
        <dbReference type="SAM" id="MobiDB-lite"/>
    </source>
</evidence>
<feature type="region of interest" description="Disordered" evidence="1">
    <location>
        <begin position="1"/>
        <end position="36"/>
    </location>
</feature>
<feature type="compositionally biased region" description="Low complexity" evidence="1">
    <location>
        <begin position="128"/>
        <end position="149"/>
    </location>
</feature>
<proteinExistence type="predicted"/>
<feature type="compositionally biased region" description="Basic and acidic residues" evidence="1">
    <location>
        <begin position="13"/>
        <end position="29"/>
    </location>
</feature>
<gene>
    <name evidence="2" type="ORF">G5I_10098</name>
</gene>
<dbReference type="EMBL" id="GL888404">
    <property type="protein sequence ID" value="EGI61535.1"/>
    <property type="molecule type" value="Genomic_DNA"/>
</dbReference>
<dbReference type="AlphaFoldDB" id="F4WW64"/>
<feature type="region of interest" description="Disordered" evidence="1">
    <location>
        <begin position="128"/>
        <end position="169"/>
    </location>
</feature>
<sequence length="169" mass="18162">MKNSLRISYGGPKTDDKEDDSRISRDRQHASSRLDSPIVERRLVAVPAGSRTICIAEYEAPVLSLPDVYESRCDSIPVTFEMIPDSKPRTRRGKARRGEASGLGGVRRATLVSPPCVVVVPEEVFLHWPSSSPSPSPSSSTSSSSSSPSAGLMAATTTSATPLHAWRRG</sequence>
<dbReference type="InParanoid" id="F4WW64"/>
<name>F4WW64_ACREC</name>
<protein>
    <submittedName>
        <fullName evidence="2">Uncharacterized protein</fullName>
    </submittedName>
</protein>
<accession>F4WW64</accession>
<evidence type="ECO:0000313" key="3">
    <source>
        <dbReference type="Proteomes" id="UP000007755"/>
    </source>
</evidence>
<dbReference type="Proteomes" id="UP000007755">
    <property type="component" value="Unassembled WGS sequence"/>
</dbReference>
<organism evidence="3">
    <name type="scientific">Acromyrmex echinatior</name>
    <name type="common">Panamanian leafcutter ant</name>
    <name type="synonym">Acromyrmex octospinosus echinatior</name>
    <dbReference type="NCBI Taxonomy" id="103372"/>
    <lineage>
        <taxon>Eukaryota</taxon>
        <taxon>Metazoa</taxon>
        <taxon>Ecdysozoa</taxon>
        <taxon>Arthropoda</taxon>
        <taxon>Hexapoda</taxon>
        <taxon>Insecta</taxon>
        <taxon>Pterygota</taxon>
        <taxon>Neoptera</taxon>
        <taxon>Endopterygota</taxon>
        <taxon>Hymenoptera</taxon>
        <taxon>Apocrita</taxon>
        <taxon>Aculeata</taxon>
        <taxon>Formicoidea</taxon>
        <taxon>Formicidae</taxon>
        <taxon>Myrmicinae</taxon>
        <taxon>Acromyrmex</taxon>
    </lineage>
</organism>